<evidence type="ECO:0000313" key="4">
    <source>
        <dbReference type="WBParaSite" id="HPBE_0002628201-mRNA-1"/>
    </source>
</evidence>
<evidence type="ECO:0000256" key="1">
    <source>
        <dbReference type="SAM" id="MobiDB-lite"/>
    </source>
</evidence>
<dbReference type="AlphaFoldDB" id="A0A183GUB2"/>
<name>A0A183GUB2_HELPZ</name>
<proteinExistence type="predicted"/>
<accession>A0A183GUB2</accession>
<feature type="region of interest" description="Disordered" evidence="1">
    <location>
        <begin position="1"/>
        <end position="83"/>
    </location>
</feature>
<gene>
    <name evidence="2" type="ORF">HPBE_LOCUS26281</name>
</gene>
<reference evidence="4" key="2">
    <citation type="submission" date="2019-09" db="UniProtKB">
        <authorList>
            <consortium name="WormBaseParasite"/>
        </authorList>
    </citation>
    <scope>IDENTIFICATION</scope>
</reference>
<protein>
    <submittedName>
        <fullName evidence="4">Velvet domain-containing protein</fullName>
    </submittedName>
</protein>
<dbReference type="Proteomes" id="UP000050761">
    <property type="component" value="Unassembled WGS sequence"/>
</dbReference>
<dbReference type="EMBL" id="UZAH01039630">
    <property type="protein sequence ID" value="VDP56761.1"/>
    <property type="molecule type" value="Genomic_DNA"/>
</dbReference>
<dbReference type="WBParaSite" id="HPBE_0002628201-mRNA-1">
    <property type="protein sequence ID" value="HPBE_0002628201-mRNA-1"/>
    <property type="gene ID" value="HPBE_0002628201"/>
</dbReference>
<accession>A0A3P8EJC5</accession>
<evidence type="ECO:0000313" key="3">
    <source>
        <dbReference type="Proteomes" id="UP000050761"/>
    </source>
</evidence>
<feature type="compositionally biased region" description="Basic and acidic residues" evidence="1">
    <location>
        <begin position="57"/>
        <end position="71"/>
    </location>
</feature>
<sequence>VRVWRRGSRRGTATRTRSRRDDESETPEIDVVSQPPPTDNVVVDDDNENHHRHRHDVQRDTHAEADSDSPPRSRCTGGSDGASDLLLEERPEWVVTRAVAASSPEIHELLLHPLEPGRRIDYRALHTSLTLSHPAIHTRTCDVRRLIPSASASEFRQAVLVIDLQRRGLSPVSLHFPPSAASATVNFFDFSSIFKLRPSGQRID</sequence>
<keyword evidence="3" id="KW-1185">Reference proteome</keyword>
<reference evidence="2 3" key="1">
    <citation type="submission" date="2018-11" db="EMBL/GenBank/DDBJ databases">
        <authorList>
            <consortium name="Pathogen Informatics"/>
        </authorList>
    </citation>
    <scope>NUCLEOTIDE SEQUENCE [LARGE SCALE GENOMIC DNA]</scope>
</reference>
<organism evidence="3 4">
    <name type="scientific">Heligmosomoides polygyrus</name>
    <name type="common">Parasitic roundworm</name>
    <dbReference type="NCBI Taxonomy" id="6339"/>
    <lineage>
        <taxon>Eukaryota</taxon>
        <taxon>Metazoa</taxon>
        <taxon>Ecdysozoa</taxon>
        <taxon>Nematoda</taxon>
        <taxon>Chromadorea</taxon>
        <taxon>Rhabditida</taxon>
        <taxon>Rhabditina</taxon>
        <taxon>Rhabditomorpha</taxon>
        <taxon>Strongyloidea</taxon>
        <taxon>Heligmosomidae</taxon>
        <taxon>Heligmosomoides</taxon>
    </lineage>
</organism>
<evidence type="ECO:0000313" key="2">
    <source>
        <dbReference type="EMBL" id="VDP56761.1"/>
    </source>
</evidence>